<dbReference type="Proteomes" id="UP000015423">
    <property type="component" value="Plasmid pSCO1"/>
</dbReference>
<keyword evidence="1" id="KW-0812">Transmembrane</keyword>
<feature type="transmembrane region" description="Helical" evidence="1">
    <location>
        <begin position="51"/>
        <end position="71"/>
    </location>
</feature>
<protein>
    <submittedName>
        <fullName evidence="2">Uncharacterized protein</fullName>
    </submittedName>
</protein>
<dbReference type="AlphaFoldDB" id="S5V8H0"/>
<keyword evidence="2" id="KW-0614">Plasmid</keyword>
<sequence>MPGACEACDRRKETLERVKNRLITASQSVLGVGSTALGGSGVWLFAHDQPMSASAAAVLGGLGFTAIKMLAKLRPRS</sequence>
<dbReference type="KEGG" id="sci:B446_35463"/>
<dbReference type="HOGENOM" id="CLU_2636367_0_0_11"/>
<proteinExistence type="predicted"/>
<dbReference type="PATRIC" id="fig|1214242.5.peg.7236"/>
<organism evidence="2 3">
    <name type="scientific">Streptomyces collinus (strain DSM 40733 / Tue 365)</name>
    <dbReference type="NCBI Taxonomy" id="1214242"/>
    <lineage>
        <taxon>Bacteria</taxon>
        <taxon>Bacillati</taxon>
        <taxon>Actinomycetota</taxon>
        <taxon>Actinomycetes</taxon>
        <taxon>Kitasatosporales</taxon>
        <taxon>Streptomycetaceae</taxon>
        <taxon>Streptomyces</taxon>
    </lineage>
</organism>
<keyword evidence="1" id="KW-1133">Transmembrane helix</keyword>
<evidence type="ECO:0000313" key="3">
    <source>
        <dbReference type="Proteomes" id="UP000015423"/>
    </source>
</evidence>
<geneLocation type="plasmid" evidence="2 3">
    <name>pSCO1</name>
</geneLocation>
<keyword evidence="3" id="KW-1185">Reference proteome</keyword>
<reference evidence="2 3" key="1">
    <citation type="submission" date="2012-10" db="EMBL/GenBank/DDBJ databases">
        <title>The complete genome sequence of Streptomyces collinus Tu 365.</title>
        <authorList>
            <person name="Ruckert C."/>
            <person name="Szczepanowski R."/>
            <person name="Goesmann A."/>
            <person name="Pross E.K."/>
            <person name="Musiol E.M."/>
            <person name="Blin K."/>
            <person name="Wohlleben W."/>
            <person name="Puhler A."/>
            <person name="Weber T."/>
            <person name="Kalinowski J."/>
        </authorList>
    </citation>
    <scope>NUCLEOTIDE SEQUENCE [LARGE SCALE GENOMIC DNA]</scope>
    <source>
        <strain evidence="3">DSM 40733 / Tue 365</strain>
        <plasmid evidence="2 3">pSCO1</plasmid>
    </source>
</reference>
<dbReference type="EMBL" id="CP006260">
    <property type="protein sequence ID" value="AGS73851.1"/>
    <property type="molecule type" value="Genomic_DNA"/>
</dbReference>
<name>S5V8H0_STRC3</name>
<keyword evidence="1" id="KW-0472">Membrane</keyword>
<accession>S5V8H0</accession>
<evidence type="ECO:0000256" key="1">
    <source>
        <dbReference type="SAM" id="Phobius"/>
    </source>
</evidence>
<gene>
    <name evidence="2" type="ORF">B446_35463</name>
</gene>
<feature type="transmembrane region" description="Helical" evidence="1">
    <location>
        <begin position="22"/>
        <end position="45"/>
    </location>
</feature>
<evidence type="ECO:0000313" key="2">
    <source>
        <dbReference type="EMBL" id="AGS73851.1"/>
    </source>
</evidence>